<feature type="region of interest" description="Disordered" evidence="1">
    <location>
        <begin position="1"/>
        <end position="27"/>
    </location>
</feature>
<accession>A0ABW5RYV6</accession>
<dbReference type="EMBL" id="JBHUMQ010000006">
    <property type="protein sequence ID" value="MFD2692680.1"/>
    <property type="molecule type" value="Genomic_DNA"/>
</dbReference>
<evidence type="ECO:0000313" key="3">
    <source>
        <dbReference type="Proteomes" id="UP001597399"/>
    </source>
</evidence>
<feature type="compositionally biased region" description="Basic and acidic residues" evidence="1">
    <location>
        <begin position="57"/>
        <end position="68"/>
    </location>
</feature>
<organism evidence="2 3">
    <name type="scientific">Sporolactobacillus shoreicorticis</name>
    <dbReference type="NCBI Taxonomy" id="1923877"/>
    <lineage>
        <taxon>Bacteria</taxon>
        <taxon>Bacillati</taxon>
        <taxon>Bacillota</taxon>
        <taxon>Bacilli</taxon>
        <taxon>Bacillales</taxon>
        <taxon>Sporolactobacillaceae</taxon>
        <taxon>Sporolactobacillus</taxon>
    </lineage>
</organism>
<dbReference type="Proteomes" id="UP001597399">
    <property type="component" value="Unassembled WGS sequence"/>
</dbReference>
<comment type="caution">
    <text evidence="2">The sequence shown here is derived from an EMBL/GenBank/DDBJ whole genome shotgun (WGS) entry which is preliminary data.</text>
</comment>
<sequence>MSCGNPAIGCAYRTGPAKRRSSGSSHHLEHIIKEKIHELQEKEKNLIEVVIESRDPSLSRLTEKKQGDSEYLSSFSCM</sequence>
<evidence type="ECO:0000313" key="2">
    <source>
        <dbReference type="EMBL" id="MFD2692680.1"/>
    </source>
</evidence>
<keyword evidence="3" id="KW-1185">Reference proteome</keyword>
<name>A0ABW5RYV6_9BACL</name>
<protein>
    <submittedName>
        <fullName evidence="2">Uncharacterized protein</fullName>
    </submittedName>
</protein>
<reference evidence="3" key="1">
    <citation type="journal article" date="2019" name="Int. J. Syst. Evol. Microbiol.">
        <title>The Global Catalogue of Microorganisms (GCM) 10K type strain sequencing project: providing services to taxonomists for standard genome sequencing and annotation.</title>
        <authorList>
            <consortium name="The Broad Institute Genomics Platform"/>
            <consortium name="The Broad Institute Genome Sequencing Center for Infectious Disease"/>
            <person name="Wu L."/>
            <person name="Ma J."/>
        </authorList>
    </citation>
    <scope>NUCLEOTIDE SEQUENCE [LARGE SCALE GENOMIC DNA]</scope>
    <source>
        <strain evidence="3">TISTR 2466</strain>
    </source>
</reference>
<evidence type="ECO:0000256" key="1">
    <source>
        <dbReference type="SAM" id="MobiDB-lite"/>
    </source>
</evidence>
<dbReference type="RefSeq" id="WP_253064165.1">
    <property type="nucleotide sequence ID" value="NZ_JAMXWM010000028.1"/>
</dbReference>
<gene>
    <name evidence="2" type="ORF">ACFSUE_03340</name>
</gene>
<feature type="region of interest" description="Disordered" evidence="1">
    <location>
        <begin position="57"/>
        <end position="78"/>
    </location>
</feature>
<proteinExistence type="predicted"/>